<proteinExistence type="predicted"/>
<evidence type="ECO:0000313" key="6">
    <source>
        <dbReference type="Proteomes" id="UP000000740"/>
    </source>
</evidence>
<dbReference type="EMBL" id="CP001365">
    <property type="protein sequence ID" value="ACM56424.1"/>
    <property type="molecule type" value="Genomic_DNA"/>
</dbReference>
<dbReference type="AlphaFoldDB" id="B9LUU7"/>
<keyword evidence="3" id="KW-0067">ATP-binding</keyword>
<dbReference type="Proteomes" id="UP000000740">
    <property type="component" value="Chromosome 1"/>
</dbReference>
<dbReference type="PANTHER" id="PTHR42711">
    <property type="entry name" value="ABC TRANSPORTER ATP-BINDING PROTEIN"/>
    <property type="match status" value="1"/>
</dbReference>
<dbReference type="SUPFAM" id="SSF52540">
    <property type="entry name" value="P-loop containing nucleoside triphosphate hydrolases"/>
    <property type="match status" value="1"/>
</dbReference>
<keyword evidence="2" id="KW-0547">Nucleotide-binding</keyword>
<dbReference type="PANTHER" id="PTHR42711:SF18">
    <property type="entry name" value="ABC TRANSPORTER, ATP-BINDING PROTEIN"/>
    <property type="match status" value="1"/>
</dbReference>
<sequence length="88" mass="9343">MPAIECRSLTKYYGDVRGIEDVSFAVEDGEVFGFFGPNGAGKTIAIRTLLGFLSPTSGGATLIGHDAHLTGGRRPTGRARRLVRAVHV</sequence>
<dbReference type="GO" id="GO:0016887">
    <property type="term" value="F:ATP hydrolysis activity"/>
    <property type="evidence" value="ECO:0007669"/>
    <property type="project" value="InterPro"/>
</dbReference>
<dbReference type="KEGG" id="hla:Hlac_0825"/>
<dbReference type="HOGENOM" id="CLU_000604_1_15_2"/>
<evidence type="ECO:0000256" key="1">
    <source>
        <dbReference type="ARBA" id="ARBA00022448"/>
    </source>
</evidence>
<keyword evidence="1" id="KW-0813">Transport</keyword>
<evidence type="ECO:0000259" key="4">
    <source>
        <dbReference type="Pfam" id="PF00005"/>
    </source>
</evidence>
<dbReference type="GO" id="GO:0005524">
    <property type="term" value="F:ATP binding"/>
    <property type="evidence" value="ECO:0007669"/>
    <property type="project" value="UniProtKB-KW"/>
</dbReference>
<dbReference type="InterPro" id="IPR050763">
    <property type="entry name" value="ABC_transporter_ATP-binding"/>
</dbReference>
<protein>
    <submittedName>
        <fullName evidence="5">ABC-type multidrug transport system ATPase component-like protein</fullName>
    </submittedName>
</protein>
<gene>
    <name evidence="5" type="ordered locus">Hlac_0825</name>
</gene>
<dbReference type="Pfam" id="PF00005">
    <property type="entry name" value="ABC_tran"/>
    <property type="match status" value="1"/>
</dbReference>
<evidence type="ECO:0000313" key="5">
    <source>
        <dbReference type="EMBL" id="ACM56424.1"/>
    </source>
</evidence>
<dbReference type="InterPro" id="IPR027417">
    <property type="entry name" value="P-loop_NTPase"/>
</dbReference>
<dbReference type="InterPro" id="IPR003439">
    <property type="entry name" value="ABC_transporter-like_ATP-bd"/>
</dbReference>
<organism evidence="5 6">
    <name type="scientific">Halorubrum lacusprofundi (strain ATCC 49239 / DSM 5036 / JCM 8891 / ACAM 34)</name>
    <dbReference type="NCBI Taxonomy" id="416348"/>
    <lineage>
        <taxon>Archaea</taxon>
        <taxon>Methanobacteriati</taxon>
        <taxon>Methanobacteriota</taxon>
        <taxon>Stenosarchaea group</taxon>
        <taxon>Halobacteria</taxon>
        <taxon>Halobacteriales</taxon>
        <taxon>Haloferacaceae</taxon>
        <taxon>Halorubrum</taxon>
    </lineage>
</organism>
<accession>B9LUU7</accession>
<evidence type="ECO:0000256" key="3">
    <source>
        <dbReference type="ARBA" id="ARBA00022840"/>
    </source>
</evidence>
<dbReference type="Gene3D" id="3.40.50.300">
    <property type="entry name" value="P-loop containing nucleotide triphosphate hydrolases"/>
    <property type="match status" value="1"/>
</dbReference>
<feature type="domain" description="ABC transporter" evidence="4">
    <location>
        <begin position="20"/>
        <end position="69"/>
    </location>
</feature>
<reference evidence="5 6" key="1">
    <citation type="journal article" date="2016" name="Stand. Genomic Sci.">
        <title>Complete genome sequence of the Antarctic Halorubrum lacusprofundi type strain ACAM 34.</title>
        <authorList>
            <person name="Anderson I.J."/>
            <person name="DasSarma P."/>
            <person name="Lucas S."/>
            <person name="Copeland A."/>
            <person name="Lapidus A."/>
            <person name="Del Rio T.G."/>
            <person name="Tice H."/>
            <person name="Dalin E."/>
            <person name="Bruce D.C."/>
            <person name="Goodwin L."/>
            <person name="Pitluck S."/>
            <person name="Sims D."/>
            <person name="Brettin T.S."/>
            <person name="Detter J.C."/>
            <person name="Han C.S."/>
            <person name="Larimer F."/>
            <person name="Hauser L."/>
            <person name="Land M."/>
            <person name="Ivanova N."/>
            <person name="Richardson P."/>
            <person name="Cavicchioli R."/>
            <person name="DasSarma S."/>
            <person name="Woese C.R."/>
            <person name="Kyrpides N.C."/>
        </authorList>
    </citation>
    <scope>NUCLEOTIDE SEQUENCE [LARGE SCALE GENOMIC DNA]</scope>
    <source>
        <strain evidence="6">ATCC 49239 / DSM 5036 / JCM 8891 / ACAM 34</strain>
    </source>
</reference>
<dbReference type="eggNOG" id="arCOG00194">
    <property type="taxonomic scope" value="Archaea"/>
</dbReference>
<name>B9LUU7_HALLT</name>
<evidence type="ECO:0000256" key="2">
    <source>
        <dbReference type="ARBA" id="ARBA00022741"/>
    </source>
</evidence>
<keyword evidence="6" id="KW-1185">Reference proteome</keyword>